<dbReference type="InterPro" id="IPR038765">
    <property type="entry name" value="Papain-like_cys_pep_sf"/>
</dbReference>
<name>A0A2N6VNH8_9MICO</name>
<dbReference type="Gene3D" id="3.90.1720.10">
    <property type="entry name" value="endopeptidase domain like (from Nostoc punctiforme)"/>
    <property type="match status" value="1"/>
</dbReference>
<evidence type="ECO:0000256" key="1">
    <source>
        <dbReference type="SAM" id="SignalP"/>
    </source>
</evidence>
<comment type="caution">
    <text evidence="2">The sequence shown here is derived from an EMBL/GenBank/DDBJ whole genome shotgun (WGS) entry which is preliminary data.</text>
</comment>
<organism evidence="2 3">
    <name type="scientific">Brevibacterium paucivorans</name>
    <dbReference type="NCBI Taxonomy" id="170994"/>
    <lineage>
        <taxon>Bacteria</taxon>
        <taxon>Bacillati</taxon>
        <taxon>Actinomycetota</taxon>
        <taxon>Actinomycetes</taxon>
        <taxon>Micrococcales</taxon>
        <taxon>Brevibacteriaceae</taxon>
        <taxon>Brevibacterium</taxon>
    </lineage>
</organism>
<proteinExistence type="predicted"/>
<dbReference type="OrthoDB" id="3242865at2"/>
<accession>A0A2N6VNH8</accession>
<dbReference type="Pfam" id="PF05708">
    <property type="entry name" value="Peptidase_C92"/>
    <property type="match status" value="1"/>
</dbReference>
<gene>
    <name evidence="2" type="ORF">CJ199_06695</name>
</gene>
<feature type="signal peptide" evidence="1">
    <location>
        <begin position="1"/>
        <end position="27"/>
    </location>
</feature>
<protein>
    <submittedName>
        <fullName evidence="2">Uncharacterized protein</fullName>
    </submittedName>
</protein>
<dbReference type="Proteomes" id="UP000235598">
    <property type="component" value="Unassembled WGS sequence"/>
</dbReference>
<feature type="chain" id="PRO_5014924831" evidence="1">
    <location>
        <begin position="28"/>
        <end position="253"/>
    </location>
</feature>
<sequence length="253" mass="28246">MKKTPFLVSTSIVALLVASVFSGPAHATTKDSSMNTEEAVERLVELNPGTTEEEMSAGLREYAEENGQSYEQVVDDALKAAEEEEAQWQKDKAEYEFDRETRAAKAVGKLPRVNVGGDIFYNPASTVGFKHGHVGIYAVNDYIVEAPGIGKLSHRVHHSTVKVYKTSKLLYVKITETRRRSAGKYARDKLRNKPYRRNFAVNKDPYADRMNCSQLVWAAYKNSVKIDLDGNGGPGVYPDDIVKSSATKTWRTY</sequence>
<dbReference type="AlphaFoldDB" id="A0A2N6VNH8"/>
<evidence type="ECO:0000313" key="3">
    <source>
        <dbReference type="Proteomes" id="UP000235598"/>
    </source>
</evidence>
<dbReference type="SUPFAM" id="SSF54001">
    <property type="entry name" value="Cysteine proteinases"/>
    <property type="match status" value="1"/>
</dbReference>
<keyword evidence="1" id="KW-0732">Signal</keyword>
<dbReference type="InterPro" id="IPR024453">
    <property type="entry name" value="Peptidase_C92"/>
</dbReference>
<dbReference type="RefSeq" id="WP_102238705.1">
    <property type="nucleotide sequence ID" value="NZ_PNHK01000002.1"/>
</dbReference>
<reference evidence="2 3" key="1">
    <citation type="submission" date="2017-09" db="EMBL/GenBank/DDBJ databases">
        <title>Bacterial strain isolated from the female urinary microbiota.</title>
        <authorList>
            <person name="Thomas-White K."/>
            <person name="Kumar N."/>
            <person name="Forster S."/>
            <person name="Putonti C."/>
            <person name="Lawley T."/>
            <person name="Wolfe A.J."/>
        </authorList>
    </citation>
    <scope>NUCLEOTIDE SEQUENCE [LARGE SCALE GENOMIC DNA]</scope>
    <source>
        <strain evidence="2 3">UMB1301</strain>
    </source>
</reference>
<dbReference type="EMBL" id="PNHK01000002">
    <property type="protein sequence ID" value="PMD05685.1"/>
    <property type="molecule type" value="Genomic_DNA"/>
</dbReference>
<evidence type="ECO:0000313" key="2">
    <source>
        <dbReference type="EMBL" id="PMD05685.1"/>
    </source>
</evidence>